<dbReference type="InterPro" id="IPR003661">
    <property type="entry name" value="HisK_dim/P_dom"/>
</dbReference>
<proteinExistence type="predicted"/>
<dbReference type="EC" id="2.7.13.3" evidence="2"/>
<dbReference type="SUPFAM" id="SSF52172">
    <property type="entry name" value="CheY-like"/>
    <property type="match status" value="2"/>
</dbReference>
<dbReference type="InterPro" id="IPR004358">
    <property type="entry name" value="Sig_transdc_His_kin-like_C"/>
</dbReference>
<name>A0ABX4YNN5_9LEPT</name>
<dbReference type="InterPro" id="IPR036097">
    <property type="entry name" value="HisK_dim/P_sf"/>
</dbReference>
<dbReference type="GO" id="GO:0016301">
    <property type="term" value="F:kinase activity"/>
    <property type="evidence" value="ECO:0007669"/>
    <property type="project" value="UniProtKB-KW"/>
</dbReference>
<feature type="domain" description="Histidine kinase" evidence="11">
    <location>
        <begin position="324"/>
        <end position="546"/>
    </location>
</feature>
<dbReference type="InterPro" id="IPR001789">
    <property type="entry name" value="Sig_transdc_resp-reg_receiver"/>
</dbReference>
<evidence type="ECO:0000313" key="14">
    <source>
        <dbReference type="EMBL" id="PNV76835.1"/>
    </source>
</evidence>
<evidence type="ECO:0000259" key="11">
    <source>
        <dbReference type="PROSITE" id="PS50109"/>
    </source>
</evidence>
<feature type="modified residue" description="4-aspartylphosphate" evidence="9">
    <location>
        <position position="58"/>
    </location>
</feature>
<feature type="modified residue" description="4-aspartylphosphate" evidence="9">
    <location>
        <position position="620"/>
    </location>
</feature>
<dbReference type="Gene3D" id="1.10.287.130">
    <property type="match status" value="1"/>
</dbReference>
<evidence type="ECO:0000256" key="10">
    <source>
        <dbReference type="SAM" id="Coils"/>
    </source>
</evidence>
<feature type="domain" description="PAS" evidence="13">
    <location>
        <begin position="187"/>
        <end position="258"/>
    </location>
</feature>
<dbReference type="SUPFAM" id="SSF55785">
    <property type="entry name" value="PYP-like sensor domain (PAS domain)"/>
    <property type="match status" value="1"/>
</dbReference>
<evidence type="ECO:0000259" key="12">
    <source>
        <dbReference type="PROSITE" id="PS50110"/>
    </source>
</evidence>
<dbReference type="PANTHER" id="PTHR43065:SF46">
    <property type="entry name" value="C4-DICARBOXYLATE TRANSPORT SENSOR PROTEIN DCTB"/>
    <property type="match status" value="1"/>
</dbReference>
<dbReference type="Pfam" id="PF00072">
    <property type="entry name" value="Response_reg"/>
    <property type="match status" value="2"/>
</dbReference>
<dbReference type="InterPro" id="IPR003594">
    <property type="entry name" value="HATPase_dom"/>
</dbReference>
<protein>
    <recommendedName>
        <fullName evidence="2">histidine kinase</fullName>
        <ecNumber evidence="2">2.7.13.3</ecNumber>
    </recommendedName>
</protein>
<keyword evidence="5" id="KW-0547">Nucleotide-binding</keyword>
<dbReference type="Gene3D" id="3.30.450.20">
    <property type="entry name" value="PAS domain"/>
    <property type="match status" value="1"/>
</dbReference>
<dbReference type="Pfam" id="PF08448">
    <property type="entry name" value="PAS_4"/>
    <property type="match status" value="1"/>
</dbReference>
<dbReference type="SMART" id="SM00388">
    <property type="entry name" value="HisKA"/>
    <property type="match status" value="1"/>
</dbReference>
<evidence type="ECO:0000256" key="9">
    <source>
        <dbReference type="PROSITE-ProRule" id="PRU00169"/>
    </source>
</evidence>
<evidence type="ECO:0000256" key="6">
    <source>
        <dbReference type="ARBA" id="ARBA00022777"/>
    </source>
</evidence>
<dbReference type="InterPro" id="IPR036890">
    <property type="entry name" value="HATPase_C_sf"/>
</dbReference>
<dbReference type="InterPro" id="IPR005467">
    <property type="entry name" value="His_kinase_dom"/>
</dbReference>
<dbReference type="PROSITE" id="PS50110">
    <property type="entry name" value="RESPONSE_REGULATORY"/>
    <property type="match status" value="2"/>
</dbReference>
<dbReference type="InterPro" id="IPR035965">
    <property type="entry name" value="PAS-like_dom_sf"/>
</dbReference>
<dbReference type="CDD" id="cd00156">
    <property type="entry name" value="REC"/>
    <property type="match status" value="1"/>
</dbReference>
<keyword evidence="6 14" id="KW-0418">Kinase</keyword>
<feature type="domain" description="Response regulatory" evidence="12">
    <location>
        <begin position="9"/>
        <end position="126"/>
    </location>
</feature>
<dbReference type="Pfam" id="PF00512">
    <property type="entry name" value="HisKA"/>
    <property type="match status" value="1"/>
</dbReference>
<dbReference type="PRINTS" id="PR00344">
    <property type="entry name" value="BCTRLSENSOR"/>
</dbReference>
<reference evidence="14" key="1">
    <citation type="submission" date="2018-01" db="EMBL/GenBank/DDBJ databases">
        <title>Genomic characterization of Leptospira inadai serogroup Lyme isolated from captured rat in Brazil and comparative analysis with human reference strain.</title>
        <authorList>
            <person name="Moreno L.Z."/>
            <person name="Loureiro A.P."/>
            <person name="Miraglia F."/>
            <person name="Kremer F.S."/>
            <person name="Eslabao M.R."/>
            <person name="Dellagostin O.A."/>
            <person name="Lilenbaum W."/>
            <person name="Moreno A.M."/>
        </authorList>
    </citation>
    <scope>NUCLEOTIDE SEQUENCE [LARGE SCALE GENOMIC DNA]</scope>
    <source>
        <strain evidence="14">M34/99</strain>
    </source>
</reference>
<dbReference type="Pfam" id="PF02518">
    <property type="entry name" value="HATPase_c"/>
    <property type="match status" value="1"/>
</dbReference>
<dbReference type="Gene3D" id="3.40.50.2300">
    <property type="match status" value="2"/>
</dbReference>
<evidence type="ECO:0000259" key="13">
    <source>
        <dbReference type="PROSITE" id="PS50112"/>
    </source>
</evidence>
<keyword evidence="7" id="KW-0067">ATP-binding</keyword>
<dbReference type="SMART" id="SM00448">
    <property type="entry name" value="REC"/>
    <property type="match status" value="2"/>
</dbReference>
<evidence type="ECO:0000256" key="2">
    <source>
        <dbReference type="ARBA" id="ARBA00012438"/>
    </source>
</evidence>
<feature type="coiled-coil region" evidence="10">
    <location>
        <begin position="153"/>
        <end position="183"/>
    </location>
</feature>
<comment type="caution">
    <text evidence="14">The sequence shown here is derived from an EMBL/GenBank/DDBJ whole genome shotgun (WGS) entry which is preliminary data.</text>
</comment>
<sequence>MNVLEEPISILIVDDQPTNLKLLRVRLQVDGYKVYEASDGIKGLSVLENHKIEAIISDILMPNMDGYEFCANIRRNKKYDSIAFIFYTATYTSAGDEEFALKLGADRFFKKPSPVQIILDSIHSIRENAKDRILSPINYSNETILREYSHSLVEKLEEQNMKLIEQNNKLNFEMQERKKAEDESIRQKYFFKLLFEISPIGLVILDTEHRVITANKAFQEMFQFTEESLKGKDLCDYVLPSSDTNEARSLVQNAVSGAILNQEVVLKRRDERMLQVALHIFPFIVDSQTTAICEIFIDRTKERSLEKQLREAQKMETLGNFSSGIAHDFNNILSIISGHAFLLQSKRDDQKQIDRSSDAIQKGCERGAGIVRQLLTFSRKTDSIFGFSNINVIAEEIEAFLIETIPKTIRLNFQLEKNLPSISCDSTQIHQLLLNLSINARDAMPDGGTLTIATKIMEQPDPNAMNPKLKYNSYVIIQVSDTGIGMDEITKERVFEPFFTTKQAYKGTGLGLSVVYGIVENHEGWIEIDSILSVGTTFSIFLPVKKNAPELIDPVSKEENRSSHKRKGFILFIEDEEMLRSLIYDYLTPKGYQILLASDGEEGLNIYRKYQAQISIVISDLGLPYLGGEEVVRRILSIGRDVRLVIASGFIGLEVKERLLRAGPVEFIQKPYRLTELLELIEQEIQVN</sequence>
<evidence type="ECO:0000313" key="15">
    <source>
        <dbReference type="Proteomes" id="UP000094669"/>
    </source>
</evidence>
<evidence type="ECO:0000256" key="7">
    <source>
        <dbReference type="ARBA" id="ARBA00022840"/>
    </source>
</evidence>
<dbReference type="InterPro" id="IPR000014">
    <property type="entry name" value="PAS"/>
</dbReference>
<evidence type="ECO:0000256" key="3">
    <source>
        <dbReference type="ARBA" id="ARBA00022553"/>
    </source>
</evidence>
<dbReference type="NCBIfam" id="TIGR00229">
    <property type="entry name" value="sensory_box"/>
    <property type="match status" value="1"/>
</dbReference>
<comment type="catalytic activity">
    <reaction evidence="1">
        <text>ATP + protein L-histidine = ADP + protein N-phospho-L-histidine.</text>
        <dbReference type="EC" id="2.7.13.3"/>
    </reaction>
</comment>
<keyword evidence="8" id="KW-0902">Two-component regulatory system</keyword>
<dbReference type="Proteomes" id="UP000094669">
    <property type="component" value="Unassembled WGS sequence"/>
</dbReference>
<feature type="domain" description="Response regulatory" evidence="12">
    <location>
        <begin position="569"/>
        <end position="685"/>
    </location>
</feature>
<dbReference type="SUPFAM" id="SSF47384">
    <property type="entry name" value="Homodimeric domain of signal transducing histidine kinase"/>
    <property type="match status" value="1"/>
</dbReference>
<keyword evidence="15" id="KW-1185">Reference proteome</keyword>
<evidence type="ECO:0000256" key="1">
    <source>
        <dbReference type="ARBA" id="ARBA00000085"/>
    </source>
</evidence>
<dbReference type="RefSeq" id="WP_010409530.1">
    <property type="nucleotide sequence ID" value="NZ_MCRM02000001.1"/>
</dbReference>
<dbReference type="SUPFAM" id="SSF55874">
    <property type="entry name" value="ATPase domain of HSP90 chaperone/DNA topoisomerase II/histidine kinase"/>
    <property type="match status" value="1"/>
</dbReference>
<keyword evidence="4" id="KW-0808">Transferase</keyword>
<dbReference type="EMBL" id="MCRM02000001">
    <property type="protein sequence ID" value="PNV76835.1"/>
    <property type="molecule type" value="Genomic_DNA"/>
</dbReference>
<accession>A0ABX4YNN5</accession>
<keyword evidence="3 9" id="KW-0597">Phosphoprotein</keyword>
<gene>
    <name evidence="14" type="ORF">BES34_000680</name>
</gene>
<dbReference type="SMART" id="SM00091">
    <property type="entry name" value="PAS"/>
    <property type="match status" value="1"/>
</dbReference>
<dbReference type="InterPro" id="IPR013656">
    <property type="entry name" value="PAS_4"/>
</dbReference>
<organism evidence="14 15">
    <name type="scientific">Leptospira inadai serovar Lyme</name>
    <dbReference type="NCBI Taxonomy" id="293084"/>
    <lineage>
        <taxon>Bacteria</taxon>
        <taxon>Pseudomonadati</taxon>
        <taxon>Spirochaetota</taxon>
        <taxon>Spirochaetia</taxon>
        <taxon>Leptospirales</taxon>
        <taxon>Leptospiraceae</taxon>
        <taxon>Leptospira</taxon>
    </lineage>
</organism>
<evidence type="ECO:0000256" key="4">
    <source>
        <dbReference type="ARBA" id="ARBA00022679"/>
    </source>
</evidence>
<dbReference type="PANTHER" id="PTHR43065">
    <property type="entry name" value="SENSOR HISTIDINE KINASE"/>
    <property type="match status" value="1"/>
</dbReference>
<keyword evidence="10" id="KW-0175">Coiled coil</keyword>
<evidence type="ECO:0000256" key="8">
    <source>
        <dbReference type="ARBA" id="ARBA00023012"/>
    </source>
</evidence>
<dbReference type="SMART" id="SM00387">
    <property type="entry name" value="HATPase_c"/>
    <property type="match status" value="1"/>
</dbReference>
<dbReference type="CDD" id="cd00130">
    <property type="entry name" value="PAS"/>
    <property type="match status" value="1"/>
</dbReference>
<dbReference type="InterPro" id="IPR011006">
    <property type="entry name" value="CheY-like_superfamily"/>
</dbReference>
<dbReference type="Gene3D" id="3.30.565.10">
    <property type="entry name" value="Histidine kinase-like ATPase, C-terminal domain"/>
    <property type="match status" value="1"/>
</dbReference>
<dbReference type="PROSITE" id="PS50109">
    <property type="entry name" value="HIS_KIN"/>
    <property type="match status" value="1"/>
</dbReference>
<evidence type="ECO:0000256" key="5">
    <source>
        <dbReference type="ARBA" id="ARBA00022741"/>
    </source>
</evidence>
<dbReference type="CDD" id="cd00082">
    <property type="entry name" value="HisKA"/>
    <property type="match status" value="1"/>
</dbReference>
<dbReference type="PROSITE" id="PS50112">
    <property type="entry name" value="PAS"/>
    <property type="match status" value="1"/>
</dbReference>